<keyword evidence="2" id="KW-0472">Membrane</keyword>
<reference evidence="4" key="2">
    <citation type="submission" date="2025-09" db="UniProtKB">
        <authorList>
            <consortium name="Ensembl"/>
        </authorList>
    </citation>
    <scope>IDENTIFICATION</scope>
</reference>
<feature type="compositionally biased region" description="Polar residues" evidence="1">
    <location>
        <begin position="188"/>
        <end position="201"/>
    </location>
</feature>
<evidence type="ECO:0000256" key="2">
    <source>
        <dbReference type="SAM" id="Phobius"/>
    </source>
</evidence>
<sequence>INCRKTVVGVSFLVWMGSVQGKNLHQPYEWTLSRWEDSAIIQKKITAGSPSFTASLCTLAPISPCLDLRPFYFCPSSNPGKGYCNTPNQYYCAYWDCVTIANAWTPPTKDKFLKVEWGPHTFLSVMLPEDPGWLLGKTWGVRYWEPWPSKNRGGLILIQKKEIPNSQAIGPNRIIQGAKSSPKKEPDTTISNLSPWTSEPTRGSHVDPLWKLVQAAYQALNHTNPNATVACWLCYDTKPPFYEAIGMNTPYNLTNQANPLQCRWEERRIGITLKQVRGKGICLGRIPRAKKGLCSSWIKNVSKTTDNKWVIPGEGGWWICSKTGLTPCLSLNVFNKKKEYCIQVTVIPRILYHQESNLYTYWEDREHRIRKREPITAITIATLIGLGVTGAATGITSIIKQNQGLTSLRAAVDEDLERIEKSISYLEKSLTSLSEVLLQNRRGLDLLFLQQGGLCAALEEECCFYADHTGVVRDSLAKVREGIAQRKREREARQGWFESWFNQSPWMTTLISTLMGPLIILLLTLTFGPCILNKVIALVQSRIESIRLMVLRQQYNNLDEVKEIESESEMTPIKRTLIRLETQINAGTKKENGAL</sequence>
<feature type="chain" id="PRO_5034595349" description="Envelope protein" evidence="3">
    <location>
        <begin position="22"/>
        <end position="595"/>
    </location>
</feature>
<evidence type="ECO:0000256" key="1">
    <source>
        <dbReference type="SAM" id="MobiDB-lite"/>
    </source>
</evidence>
<dbReference type="Proteomes" id="UP000694555">
    <property type="component" value="Unplaced"/>
</dbReference>
<evidence type="ECO:0008006" key="6">
    <source>
        <dbReference type="Google" id="ProtNLM"/>
    </source>
</evidence>
<organism evidence="4 5">
    <name type="scientific">Buteo japonicus</name>
    <dbReference type="NCBI Taxonomy" id="224669"/>
    <lineage>
        <taxon>Eukaryota</taxon>
        <taxon>Metazoa</taxon>
        <taxon>Chordata</taxon>
        <taxon>Craniata</taxon>
        <taxon>Vertebrata</taxon>
        <taxon>Euteleostomi</taxon>
        <taxon>Archelosauria</taxon>
        <taxon>Archosauria</taxon>
        <taxon>Dinosauria</taxon>
        <taxon>Saurischia</taxon>
        <taxon>Theropoda</taxon>
        <taxon>Coelurosauria</taxon>
        <taxon>Aves</taxon>
        <taxon>Neognathae</taxon>
        <taxon>Neoaves</taxon>
        <taxon>Telluraves</taxon>
        <taxon>Accipitrimorphae</taxon>
        <taxon>Accipitriformes</taxon>
        <taxon>Accipitridae</taxon>
        <taxon>Accipitrinae</taxon>
        <taxon>Buteo</taxon>
    </lineage>
</organism>
<dbReference type="InterPro" id="IPR018154">
    <property type="entry name" value="TLV/ENV_coat_polyprotein"/>
</dbReference>
<accession>A0A8C0B6B5</accession>
<keyword evidence="3" id="KW-0732">Signal</keyword>
<dbReference type="CDD" id="cd09851">
    <property type="entry name" value="HTLV-1-like_HR1-HR2"/>
    <property type="match status" value="1"/>
</dbReference>
<evidence type="ECO:0000256" key="3">
    <source>
        <dbReference type="SAM" id="SignalP"/>
    </source>
</evidence>
<evidence type="ECO:0000313" key="5">
    <source>
        <dbReference type="Proteomes" id="UP000694555"/>
    </source>
</evidence>
<dbReference type="SUPFAM" id="SSF58069">
    <property type="entry name" value="Virus ectodomain"/>
    <property type="match status" value="1"/>
</dbReference>
<reference evidence="4" key="1">
    <citation type="submission" date="2025-08" db="UniProtKB">
        <authorList>
            <consortium name="Ensembl"/>
        </authorList>
    </citation>
    <scope>IDENTIFICATION</scope>
</reference>
<feature type="transmembrane region" description="Helical" evidence="2">
    <location>
        <begin position="506"/>
        <end position="532"/>
    </location>
</feature>
<feature type="signal peptide" evidence="3">
    <location>
        <begin position="1"/>
        <end position="21"/>
    </location>
</feature>
<keyword evidence="5" id="KW-1185">Reference proteome</keyword>
<feature type="transmembrane region" description="Helical" evidence="2">
    <location>
        <begin position="375"/>
        <end position="399"/>
    </location>
</feature>
<evidence type="ECO:0000313" key="4">
    <source>
        <dbReference type="Ensembl" id="ENSBJAP00000012130.1"/>
    </source>
</evidence>
<dbReference type="Gene3D" id="1.10.287.210">
    <property type="match status" value="1"/>
</dbReference>
<name>A0A8C0B6B5_9AVES</name>
<keyword evidence="2" id="KW-1133">Transmembrane helix</keyword>
<dbReference type="Ensembl" id="ENSBJAT00000012470.1">
    <property type="protein sequence ID" value="ENSBJAP00000012130.1"/>
    <property type="gene ID" value="ENSBJAG00000008173.1"/>
</dbReference>
<protein>
    <recommendedName>
        <fullName evidence="6">Envelope protein</fullName>
    </recommendedName>
</protein>
<dbReference type="PANTHER" id="PTHR10424:SF82">
    <property type="entry name" value="ENVELOPE GLYCOPROTEIN-RELATED"/>
    <property type="match status" value="1"/>
</dbReference>
<dbReference type="InterPro" id="IPR008981">
    <property type="entry name" value="FMuLV_rcpt-bd"/>
</dbReference>
<proteinExistence type="predicted"/>
<keyword evidence="2" id="KW-0812">Transmembrane</keyword>
<feature type="region of interest" description="Disordered" evidence="1">
    <location>
        <begin position="176"/>
        <end position="202"/>
    </location>
</feature>
<dbReference type="Gene3D" id="3.90.310.10">
    <property type="entry name" value="ENV polyprotein, receptor-binding domain"/>
    <property type="match status" value="1"/>
</dbReference>
<dbReference type="PANTHER" id="PTHR10424">
    <property type="entry name" value="VIRAL ENVELOPE PROTEIN"/>
    <property type="match status" value="1"/>
</dbReference>
<dbReference type="AlphaFoldDB" id="A0A8C0B6B5"/>
<dbReference type="SUPFAM" id="SSF49830">
    <property type="entry name" value="ENV polyprotein, receptor-binding domain"/>
    <property type="match status" value="1"/>
</dbReference>
<dbReference type="Pfam" id="PF00429">
    <property type="entry name" value="TLV_coat"/>
    <property type="match status" value="1"/>
</dbReference>